<evidence type="ECO:0000313" key="2">
    <source>
        <dbReference type="EMBL" id="KEQ28292.1"/>
    </source>
</evidence>
<protein>
    <submittedName>
        <fullName evidence="2">Uncharacterized protein</fullName>
    </submittedName>
</protein>
<keyword evidence="1" id="KW-0812">Transmembrane</keyword>
<dbReference type="AlphaFoldDB" id="A0A081PC69"/>
<keyword evidence="1" id="KW-1133">Transmembrane helix</keyword>
<feature type="transmembrane region" description="Helical" evidence="1">
    <location>
        <begin position="37"/>
        <end position="70"/>
    </location>
</feature>
<evidence type="ECO:0000313" key="3">
    <source>
        <dbReference type="Proteomes" id="UP000028007"/>
    </source>
</evidence>
<reference evidence="2 3" key="1">
    <citation type="journal article" date="1992" name="Int. J. Syst. Bacteriol.">
        <title>Sphingobacterium antarcticus sp. nov. a Psychrotrophic Bacterium from the Soils of Schirmacher Oasis, Antarctica.</title>
        <authorList>
            <person name="Shivaji S."/>
            <person name="Ray M.K."/>
            <person name="Rao N.S."/>
            <person name="Saiserr L."/>
            <person name="Jagannadham M.V."/>
            <person name="Kumar G.S."/>
            <person name="Reddy G."/>
            <person name="Bhargava P.M."/>
        </authorList>
    </citation>
    <scope>NUCLEOTIDE SEQUENCE [LARGE SCALE GENOMIC DNA]</scope>
    <source>
        <strain evidence="2 3">4BY</strain>
    </source>
</reference>
<name>A0A081PC69_9SPHI</name>
<evidence type="ECO:0000256" key="1">
    <source>
        <dbReference type="SAM" id="Phobius"/>
    </source>
</evidence>
<keyword evidence="1" id="KW-0472">Membrane</keyword>
<gene>
    <name evidence="2" type="ORF">N180_01265</name>
</gene>
<comment type="caution">
    <text evidence="2">The sequence shown here is derived from an EMBL/GenBank/DDBJ whole genome shotgun (WGS) entry which is preliminary data.</text>
</comment>
<proteinExistence type="predicted"/>
<organism evidence="2 3">
    <name type="scientific">Pedobacter antarcticus 4BY</name>
    <dbReference type="NCBI Taxonomy" id="1358423"/>
    <lineage>
        <taxon>Bacteria</taxon>
        <taxon>Pseudomonadati</taxon>
        <taxon>Bacteroidota</taxon>
        <taxon>Sphingobacteriia</taxon>
        <taxon>Sphingobacteriales</taxon>
        <taxon>Sphingobacteriaceae</taxon>
        <taxon>Pedobacter</taxon>
    </lineage>
</organism>
<dbReference type="RefSeq" id="WP_037444976.1">
    <property type="nucleotide sequence ID" value="NZ_JNFF01000117.1"/>
</dbReference>
<dbReference type="EMBL" id="JNFF01000117">
    <property type="protein sequence ID" value="KEQ28292.1"/>
    <property type="molecule type" value="Genomic_DNA"/>
</dbReference>
<accession>A0A081PC69</accession>
<dbReference type="Proteomes" id="UP000028007">
    <property type="component" value="Unassembled WGS sequence"/>
</dbReference>
<sequence>MENELKIKELKKELLDLEERELFDESKKSAESTTSGFILVAIGAICITYGIGYDITINTIVGVAVLLFGIFKMSRGKRSMSVYELNKKNKEEKIILIKKRLLDLEG</sequence>
<keyword evidence="3" id="KW-1185">Reference proteome</keyword>